<organism evidence="7">
    <name type="scientific">Schizaphis graminum</name>
    <name type="common">Green bug aphid</name>
    <dbReference type="NCBI Taxonomy" id="13262"/>
    <lineage>
        <taxon>Eukaryota</taxon>
        <taxon>Metazoa</taxon>
        <taxon>Ecdysozoa</taxon>
        <taxon>Arthropoda</taxon>
        <taxon>Hexapoda</taxon>
        <taxon>Insecta</taxon>
        <taxon>Pterygota</taxon>
        <taxon>Neoptera</taxon>
        <taxon>Paraneoptera</taxon>
        <taxon>Hemiptera</taxon>
        <taxon>Sternorrhyncha</taxon>
        <taxon>Aphidomorpha</taxon>
        <taxon>Aphidoidea</taxon>
        <taxon>Aphididae</taxon>
        <taxon>Aphidini</taxon>
        <taxon>Schizaphis</taxon>
    </lineage>
</organism>
<feature type="transmembrane region" description="Helical" evidence="6">
    <location>
        <begin position="30"/>
        <end position="50"/>
    </location>
</feature>
<evidence type="ECO:0000256" key="4">
    <source>
        <dbReference type="ARBA" id="ARBA00022989"/>
    </source>
</evidence>
<dbReference type="EMBL" id="GGMR01001429">
    <property type="protein sequence ID" value="MBY14048.1"/>
    <property type="molecule type" value="Transcribed_RNA"/>
</dbReference>
<dbReference type="GO" id="GO:0005886">
    <property type="term" value="C:plasma membrane"/>
    <property type="evidence" value="ECO:0007669"/>
    <property type="project" value="UniProtKB-SubCell"/>
</dbReference>
<feature type="transmembrane region" description="Helical" evidence="6">
    <location>
        <begin position="141"/>
        <end position="165"/>
    </location>
</feature>
<feature type="transmembrane region" description="Helical" evidence="6">
    <location>
        <begin position="70"/>
        <end position="88"/>
    </location>
</feature>
<dbReference type="GO" id="GO:0007165">
    <property type="term" value="P:signal transduction"/>
    <property type="evidence" value="ECO:0007669"/>
    <property type="project" value="UniProtKB-KW"/>
</dbReference>
<comment type="subcellular location">
    <subcellularLocation>
        <location evidence="1 6">Cell membrane</location>
        <topology evidence="1 6">Multi-pass membrane protein</topology>
    </subcellularLocation>
</comment>
<evidence type="ECO:0000256" key="3">
    <source>
        <dbReference type="ARBA" id="ARBA00022692"/>
    </source>
</evidence>
<reference evidence="7" key="1">
    <citation type="submission" date="2018-04" db="EMBL/GenBank/DDBJ databases">
        <title>Transcriptome of Schizaphis graminum biotype I.</title>
        <authorList>
            <person name="Scully E.D."/>
            <person name="Geib S.M."/>
            <person name="Palmer N.A."/>
            <person name="Koch K."/>
            <person name="Bradshaw J."/>
            <person name="Heng-Moss T."/>
            <person name="Sarath G."/>
        </authorList>
    </citation>
    <scope>NUCLEOTIDE SEQUENCE</scope>
</reference>
<keyword evidence="6" id="KW-0675">Receptor</keyword>
<dbReference type="AlphaFoldDB" id="A0A2S2NAB9"/>
<comment type="caution">
    <text evidence="6">Lacks conserved residue(s) required for the propagation of feature annotation.</text>
</comment>
<name>A0A2S2NAB9_SCHGA</name>
<keyword evidence="2 6" id="KW-1003">Cell membrane</keyword>
<dbReference type="GO" id="GO:0050909">
    <property type="term" value="P:sensory perception of taste"/>
    <property type="evidence" value="ECO:0007669"/>
    <property type="project" value="InterPro"/>
</dbReference>
<evidence type="ECO:0000256" key="6">
    <source>
        <dbReference type="RuleBase" id="RU363108"/>
    </source>
</evidence>
<feature type="transmembrane region" description="Helical" evidence="6">
    <location>
        <begin position="248"/>
        <end position="269"/>
    </location>
</feature>
<gene>
    <name evidence="7" type="ORF">g.8487</name>
</gene>
<evidence type="ECO:0000313" key="7">
    <source>
        <dbReference type="EMBL" id="MBY14048.1"/>
    </source>
</evidence>
<accession>A0A2S2NAB9</accession>
<sequence>MLLSKGYKYVIYYIHILYSSYSCKYFLKNLALLLNHLLYYLLHYHFQVYLFPIKSVDINSLATNLFTPPYIMDIIVTITSCFFLQNLYARFQSLNDLWKCLPPGLVAVPGQWTNIEILVLMENTRLMHSELCELLKKFTLGYGLLLLGFYTFSFITMLIGIYFFVNDELLAINQYSGKNYRIVIPILAYIQIFAFLVSIIIFVSSINEKRMKIMSYLRSYQISNLHPDIKRQIKMFMQQISANDLDQISAFGFFDIDLTLVTSMLVLLMTGISTMIQMKDHPIILQLNHETKSFLTKVFKDKF</sequence>
<keyword evidence="5 6" id="KW-0472">Membrane</keyword>
<feature type="transmembrane region" description="Helical" evidence="6">
    <location>
        <begin position="186"/>
        <end position="206"/>
    </location>
</feature>
<dbReference type="Pfam" id="PF08395">
    <property type="entry name" value="7tm_7"/>
    <property type="match status" value="1"/>
</dbReference>
<evidence type="ECO:0000256" key="1">
    <source>
        <dbReference type="ARBA" id="ARBA00004651"/>
    </source>
</evidence>
<keyword evidence="6" id="KW-0807">Transducer</keyword>
<comment type="function">
    <text evidence="6">Gustatory receptor which mediates acceptance or avoidance behavior, depending on its substrates.</text>
</comment>
<keyword evidence="4 6" id="KW-1133">Transmembrane helix</keyword>
<keyword evidence="3 6" id="KW-0812">Transmembrane</keyword>
<proteinExistence type="inferred from homology"/>
<evidence type="ECO:0000256" key="5">
    <source>
        <dbReference type="ARBA" id="ARBA00023136"/>
    </source>
</evidence>
<dbReference type="InterPro" id="IPR013604">
    <property type="entry name" value="7TM_chemorcpt"/>
</dbReference>
<protein>
    <recommendedName>
        <fullName evidence="6">Gustatory receptor</fullName>
    </recommendedName>
</protein>
<evidence type="ECO:0000256" key="2">
    <source>
        <dbReference type="ARBA" id="ARBA00022475"/>
    </source>
</evidence>
<dbReference type="PROSITE" id="PS51257">
    <property type="entry name" value="PROKAR_LIPOPROTEIN"/>
    <property type="match status" value="1"/>
</dbReference>
<comment type="similarity">
    <text evidence="6">Belongs to the insect chemoreceptor superfamily. Gustatory receptor (GR) family.</text>
</comment>